<feature type="region of interest" description="Disordered" evidence="1">
    <location>
        <begin position="1"/>
        <end position="26"/>
    </location>
</feature>
<gene>
    <name evidence="4" type="ORF">K489DRAFT_367728</name>
</gene>
<reference evidence="4" key="2">
    <citation type="submission" date="2020-04" db="EMBL/GenBank/DDBJ databases">
        <authorList>
            <consortium name="NCBI Genome Project"/>
        </authorList>
    </citation>
    <scope>NUCLEOTIDE SEQUENCE</scope>
    <source>
        <strain evidence="4">CBS 342.82</strain>
    </source>
</reference>
<feature type="compositionally biased region" description="Low complexity" evidence="1">
    <location>
        <begin position="7"/>
        <end position="26"/>
    </location>
</feature>
<dbReference type="OrthoDB" id="5593352at2759"/>
<evidence type="ECO:0000256" key="1">
    <source>
        <dbReference type="SAM" id="MobiDB-lite"/>
    </source>
</evidence>
<dbReference type="AlphaFoldDB" id="A0A6J3MFU1"/>
<dbReference type="InterPro" id="IPR001849">
    <property type="entry name" value="PH_domain"/>
</dbReference>
<dbReference type="InterPro" id="IPR039483">
    <property type="entry name" value="Meu6_PH_dom"/>
</dbReference>
<dbReference type="Gene3D" id="2.30.29.30">
    <property type="entry name" value="Pleckstrin-homology domain (PH domain)/Phosphotyrosine-binding domain (PTB)"/>
    <property type="match status" value="1"/>
</dbReference>
<feature type="region of interest" description="Disordered" evidence="1">
    <location>
        <begin position="236"/>
        <end position="296"/>
    </location>
</feature>
<keyword evidence="3" id="KW-1185">Reference proteome</keyword>
<dbReference type="SUPFAM" id="SSF50729">
    <property type="entry name" value="PH domain-like"/>
    <property type="match status" value="1"/>
</dbReference>
<feature type="compositionally biased region" description="Low complexity" evidence="1">
    <location>
        <begin position="450"/>
        <end position="491"/>
    </location>
</feature>
<protein>
    <recommendedName>
        <fullName evidence="2">PH domain-containing protein</fullName>
    </recommendedName>
</protein>
<feature type="compositionally biased region" description="Basic and acidic residues" evidence="1">
    <location>
        <begin position="268"/>
        <end position="289"/>
    </location>
</feature>
<feature type="compositionally biased region" description="Basic and acidic residues" evidence="1">
    <location>
        <begin position="349"/>
        <end position="359"/>
    </location>
</feature>
<dbReference type="PANTHER" id="PTHR42073">
    <property type="entry name" value="MEIOTIC EXPRESSION UP-REGULATED PROTEIN 6"/>
    <property type="match status" value="1"/>
</dbReference>
<feature type="compositionally biased region" description="Basic and acidic residues" evidence="1">
    <location>
        <begin position="241"/>
        <end position="252"/>
    </location>
</feature>
<proteinExistence type="predicted"/>
<feature type="domain" description="PH" evidence="2">
    <location>
        <begin position="79"/>
        <end position="207"/>
    </location>
</feature>
<feature type="compositionally biased region" description="Low complexity" evidence="1">
    <location>
        <begin position="404"/>
        <end position="417"/>
    </location>
</feature>
<dbReference type="InterPro" id="IPR039712">
    <property type="entry name" value="Meu6"/>
</dbReference>
<feature type="region of interest" description="Disordered" evidence="1">
    <location>
        <begin position="428"/>
        <end position="554"/>
    </location>
</feature>
<dbReference type="RefSeq" id="XP_033463565.1">
    <property type="nucleotide sequence ID" value="XM_033602884.1"/>
</dbReference>
<evidence type="ECO:0000313" key="3">
    <source>
        <dbReference type="Proteomes" id="UP000504637"/>
    </source>
</evidence>
<organism evidence="4">
    <name type="scientific">Dissoconium aciculare CBS 342.82</name>
    <dbReference type="NCBI Taxonomy" id="1314786"/>
    <lineage>
        <taxon>Eukaryota</taxon>
        <taxon>Fungi</taxon>
        <taxon>Dikarya</taxon>
        <taxon>Ascomycota</taxon>
        <taxon>Pezizomycotina</taxon>
        <taxon>Dothideomycetes</taxon>
        <taxon>Dothideomycetidae</taxon>
        <taxon>Mycosphaerellales</taxon>
        <taxon>Dissoconiaceae</taxon>
        <taxon>Dissoconium</taxon>
    </lineage>
</organism>
<dbReference type="GeneID" id="54360684"/>
<accession>A0A6J3MFU1</accession>
<evidence type="ECO:0000259" key="2">
    <source>
        <dbReference type="PROSITE" id="PS50003"/>
    </source>
</evidence>
<dbReference type="Proteomes" id="UP000504637">
    <property type="component" value="Unplaced"/>
</dbReference>
<dbReference type="PANTHER" id="PTHR42073:SF1">
    <property type="entry name" value="MEIOTIC EXPRESSION UP-REGULATED PROTEIN 6"/>
    <property type="match status" value="1"/>
</dbReference>
<feature type="region of interest" description="Disordered" evidence="1">
    <location>
        <begin position="309"/>
        <end position="382"/>
    </location>
</feature>
<feature type="compositionally biased region" description="Low complexity" evidence="1">
    <location>
        <begin position="539"/>
        <end position="554"/>
    </location>
</feature>
<sequence>MSEVQQPVVSAPAVESAAEPLIAPTATEAPTVATTATTEAAPVVAAPAAATTTETETAAATEAAPVAADAAAAGETVVEPITEGQLAYKGPGLVKSLIPSKKEFWLSDAAVESQNLDLFLRGEKPDVAHPIAAWATQTGKGLLFFNKKGDTDRTHPADILPLYEATDLKKEPTHQFAFKIGSSTHTFKATSDAERDGWYLSIEKAVELAKASKEEIQGQESYKSEVEKLSAPVVAGVSKAKKTDAEPEAEKKQKSRSTSRGLLGRLKSNKEETAEEKKEEETAAEETKAVEPVAASAGEVAPVPVAVPADVAAEETTGETAAETVEERPKPAKRQSIFGKFNIGGLKSPAKEKDAKEVEAAAPVSENPPVLPETATTEPASEVIIPVTENPTVPGETAAVPAETVAAAPAAETTTSPTKEKSNFLSSFIKRSRSVSPSAALKDEPKLDEVAAAPAPTTTTVAAEEPVVVAAPTEETAAAAPAETSTEATSEPAKRQSVLGSLGRRASKAFKGIQTPKKESTPTSPVAATEEATKEEETAAAVVPAAATTTEEPVVQTTGETAAIADVVPEAVSVGKPAPAVAASA</sequence>
<reference evidence="4" key="3">
    <citation type="submission" date="2025-08" db="UniProtKB">
        <authorList>
            <consortium name="RefSeq"/>
        </authorList>
    </citation>
    <scope>IDENTIFICATION</scope>
    <source>
        <strain evidence="4">CBS 342.82</strain>
    </source>
</reference>
<dbReference type="PROSITE" id="PS50003">
    <property type="entry name" value="PH_DOMAIN"/>
    <property type="match status" value="1"/>
</dbReference>
<evidence type="ECO:0000313" key="4">
    <source>
        <dbReference type="RefSeq" id="XP_033463565.1"/>
    </source>
</evidence>
<dbReference type="Pfam" id="PF15406">
    <property type="entry name" value="PH_6"/>
    <property type="match status" value="1"/>
</dbReference>
<dbReference type="InterPro" id="IPR011993">
    <property type="entry name" value="PH-like_dom_sf"/>
</dbReference>
<name>A0A6J3MFU1_9PEZI</name>
<reference evidence="4" key="1">
    <citation type="submission" date="2020-01" db="EMBL/GenBank/DDBJ databases">
        <authorList>
            <consortium name="DOE Joint Genome Institute"/>
            <person name="Haridas S."/>
            <person name="Albert R."/>
            <person name="Binder M."/>
            <person name="Bloem J."/>
            <person name="Labutti K."/>
            <person name="Salamov A."/>
            <person name="Andreopoulos B."/>
            <person name="Baker S.E."/>
            <person name="Barry K."/>
            <person name="Bills G."/>
            <person name="Bluhm B.H."/>
            <person name="Cannon C."/>
            <person name="Castanera R."/>
            <person name="Culley D.E."/>
            <person name="Daum C."/>
            <person name="Ezra D."/>
            <person name="Gonzalez J.B."/>
            <person name="Henrissat B."/>
            <person name="Kuo A."/>
            <person name="Liang C."/>
            <person name="Lipzen A."/>
            <person name="Lutzoni F."/>
            <person name="Magnuson J."/>
            <person name="Mondo S."/>
            <person name="Nolan M."/>
            <person name="Ohm R."/>
            <person name="Pangilinan J."/>
            <person name="Park H.-J."/>
            <person name="Ramirez L."/>
            <person name="Alfaro M."/>
            <person name="Sun H."/>
            <person name="Tritt A."/>
            <person name="Yoshinaga Y."/>
            <person name="Zwiers L.-H."/>
            <person name="Turgeon B.G."/>
            <person name="Goodwin S.B."/>
            <person name="Spatafora J.W."/>
            <person name="Crous P.W."/>
            <person name="Grigoriev I.V."/>
        </authorList>
    </citation>
    <scope>NUCLEOTIDE SEQUENCE</scope>
    <source>
        <strain evidence="4">CBS 342.82</strain>
    </source>
</reference>
<feature type="region of interest" description="Disordered" evidence="1">
    <location>
        <begin position="404"/>
        <end position="423"/>
    </location>
</feature>